<feature type="transmembrane region" description="Helical" evidence="5">
    <location>
        <begin position="50"/>
        <end position="73"/>
    </location>
</feature>
<feature type="transmembrane region" description="Helical" evidence="5">
    <location>
        <begin position="93"/>
        <end position="116"/>
    </location>
</feature>
<dbReference type="Gene3D" id="1.20.1250.20">
    <property type="entry name" value="MFS general substrate transporter like domains"/>
    <property type="match status" value="1"/>
</dbReference>
<evidence type="ECO:0000256" key="3">
    <source>
        <dbReference type="ARBA" id="ARBA00022989"/>
    </source>
</evidence>
<keyword evidence="7" id="KW-1185">Reference proteome</keyword>
<reference evidence="6 7" key="1">
    <citation type="submission" date="2019-07" db="EMBL/GenBank/DDBJ databases">
        <title>Whole genome shotgun sequence of Segetibacter aerophilus NBRC 106135.</title>
        <authorList>
            <person name="Hosoyama A."/>
            <person name="Uohara A."/>
            <person name="Ohji S."/>
            <person name="Ichikawa N."/>
        </authorList>
    </citation>
    <scope>NUCLEOTIDE SEQUENCE [LARGE SCALE GENOMIC DNA]</scope>
    <source>
        <strain evidence="6 7">NBRC 106135</strain>
    </source>
</reference>
<dbReference type="InterPro" id="IPR051788">
    <property type="entry name" value="MFS_Transporter"/>
</dbReference>
<dbReference type="Pfam" id="PF07690">
    <property type="entry name" value="MFS_1"/>
    <property type="match status" value="1"/>
</dbReference>
<dbReference type="Proteomes" id="UP000321513">
    <property type="component" value="Unassembled WGS sequence"/>
</dbReference>
<evidence type="ECO:0000313" key="6">
    <source>
        <dbReference type="EMBL" id="GEO11980.1"/>
    </source>
</evidence>
<keyword evidence="3 5" id="KW-1133">Transmembrane helix</keyword>
<evidence type="ECO:0000256" key="4">
    <source>
        <dbReference type="ARBA" id="ARBA00023136"/>
    </source>
</evidence>
<dbReference type="EMBL" id="BJYT01000034">
    <property type="protein sequence ID" value="GEO11980.1"/>
    <property type="molecule type" value="Genomic_DNA"/>
</dbReference>
<protein>
    <recommendedName>
        <fullName evidence="8">Major facilitator superfamily (MFS) profile domain-containing protein</fullName>
    </recommendedName>
</protein>
<comment type="subcellular location">
    <subcellularLocation>
        <location evidence="1">Membrane</location>
        <topology evidence="1">Multi-pass membrane protein</topology>
    </subcellularLocation>
</comment>
<dbReference type="InterPro" id="IPR036259">
    <property type="entry name" value="MFS_trans_sf"/>
</dbReference>
<dbReference type="SUPFAM" id="SSF103473">
    <property type="entry name" value="MFS general substrate transporter"/>
    <property type="match status" value="1"/>
</dbReference>
<feature type="transmembrane region" description="Helical" evidence="5">
    <location>
        <begin position="247"/>
        <end position="265"/>
    </location>
</feature>
<comment type="caution">
    <text evidence="6">The sequence shown here is derived from an EMBL/GenBank/DDBJ whole genome shotgun (WGS) entry which is preliminary data.</text>
</comment>
<proteinExistence type="predicted"/>
<dbReference type="PANTHER" id="PTHR23514">
    <property type="entry name" value="BYPASS OF STOP CODON PROTEIN 6"/>
    <property type="match status" value="1"/>
</dbReference>
<evidence type="ECO:0000256" key="2">
    <source>
        <dbReference type="ARBA" id="ARBA00022692"/>
    </source>
</evidence>
<feature type="transmembrane region" description="Helical" evidence="5">
    <location>
        <begin position="185"/>
        <end position="205"/>
    </location>
</feature>
<gene>
    <name evidence="6" type="ORF">SAE01_44760</name>
</gene>
<feature type="transmembrane region" description="Helical" evidence="5">
    <location>
        <begin position="159"/>
        <end position="179"/>
    </location>
</feature>
<dbReference type="GO" id="GO:0022857">
    <property type="term" value="F:transmembrane transporter activity"/>
    <property type="evidence" value="ECO:0007669"/>
    <property type="project" value="InterPro"/>
</dbReference>
<evidence type="ECO:0008006" key="8">
    <source>
        <dbReference type="Google" id="ProtNLM"/>
    </source>
</evidence>
<feature type="transmembrane region" description="Helical" evidence="5">
    <location>
        <begin position="21"/>
        <end position="44"/>
    </location>
</feature>
<sequence>MMNIAINTQALELEKLYSKTIISSFHGMWSIAGLGAASLGTYLIGKDFPVPSHFLLIAGIALFSFILCSPYLLRETLKKQENRPFFTKPDRAFWGLGIIAFCSMICQGAMFDWSGIYFKKVVVAEPAFIGIGYTAFMISMTAIRFITDWLTESIGFKKIIIWCGVFTTAGLLTTVFFPYLLPATLGLLLVGMGVSPGVPLVFSAASKSKILPPPVAIAAVSSIGMIGLLIGPPIIGFIAGFTSLKTSFLILSFFGAAIIVTALSLKKQE</sequence>
<evidence type="ECO:0000256" key="5">
    <source>
        <dbReference type="SAM" id="Phobius"/>
    </source>
</evidence>
<dbReference type="PANTHER" id="PTHR23514:SF13">
    <property type="entry name" value="INNER MEMBRANE PROTEIN YBJJ"/>
    <property type="match status" value="1"/>
</dbReference>
<evidence type="ECO:0000313" key="7">
    <source>
        <dbReference type="Proteomes" id="UP000321513"/>
    </source>
</evidence>
<dbReference type="GO" id="GO:0016020">
    <property type="term" value="C:membrane"/>
    <property type="evidence" value="ECO:0007669"/>
    <property type="project" value="UniProtKB-SubCell"/>
</dbReference>
<feature type="transmembrane region" description="Helical" evidence="5">
    <location>
        <begin position="217"/>
        <end position="241"/>
    </location>
</feature>
<accession>A0A512BJ39</accession>
<keyword evidence="2 5" id="KW-0812">Transmembrane</keyword>
<keyword evidence="4 5" id="KW-0472">Membrane</keyword>
<name>A0A512BJ39_9BACT</name>
<evidence type="ECO:0000256" key="1">
    <source>
        <dbReference type="ARBA" id="ARBA00004141"/>
    </source>
</evidence>
<dbReference type="CDD" id="cd17393">
    <property type="entry name" value="MFS_MosC_like"/>
    <property type="match status" value="1"/>
</dbReference>
<dbReference type="InterPro" id="IPR011701">
    <property type="entry name" value="MFS"/>
</dbReference>
<dbReference type="AlphaFoldDB" id="A0A512BJ39"/>
<feature type="transmembrane region" description="Helical" evidence="5">
    <location>
        <begin position="128"/>
        <end position="147"/>
    </location>
</feature>
<organism evidence="6 7">
    <name type="scientific">Segetibacter aerophilus</name>
    <dbReference type="NCBI Taxonomy" id="670293"/>
    <lineage>
        <taxon>Bacteria</taxon>
        <taxon>Pseudomonadati</taxon>
        <taxon>Bacteroidota</taxon>
        <taxon>Chitinophagia</taxon>
        <taxon>Chitinophagales</taxon>
        <taxon>Chitinophagaceae</taxon>
        <taxon>Segetibacter</taxon>
    </lineage>
</organism>